<keyword evidence="2" id="KW-1185">Reference proteome</keyword>
<comment type="caution">
    <text evidence="1">The sequence shown here is derived from an EMBL/GenBank/DDBJ whole genome shotgun (WGS) entry which is preliminary data.</text>
</comment>
<dbReference type="InterPro" id="IPR029160">
    <property type="entry name" value="UQCC4"/>
</dbReference>
<sequence length="125" mass="14578">MNFSSRLGVRSAHISTEKSDELDKPVEYSKSKAYTWKAQKTRSGGHLDNYPSYQPYIVSGCLTVFLLYFCVFREENDIDEELGKTLYDRIEGLEERQLQIALKHNLENRQDTSAIVERLKELQKK</sequence>
<dbReference type="Proteomes" id="UP000235965">
    <property type="component" value="Unassembled WGS sequence"/>
</dbReference>
<evidence type="ECO:0000313" key="2">
    <source>
        <dbReference type="Proteomes" id="UP000235965"/>
    </source>
</evidence>
<dbReference type="AlphaFoldDB" id="A0A2J7PKN7"/>
<dbReference type="InParanoid" id="A0A2J7PKN7"/>
<dbReference type="PANTHER" id="PTHR35268:SF1">
    <property type="entry name" value="UBIQUINOL-CYTOCHROME-C REDUCTASE COMPLEX ASSEMBLY FACTOR 4"/>
    <property type="match status" value="1"/>
</dbReference>
<dbReference type="OrthoDB" id="5783753at2759"/>
<dbReference type="PANTHER" id="PTHR35268">
    <property type="entry name" value="PROTEIN CCSMST1"/>
    <property type="match status" value="1"/>
</dbReference>
<dbReference type="Pfam" id="PF15013">
    <property type="entry name" value="CCSMST1"/>
    <property type="match status" value="1"/>
</dbReference>
<evidence type="ECO:0000313" key="1">
    <source>
        <dbReference type="EMBL" id="PNF16895.1"/>
    </source>
</evidence>
<organism evidence="1 2">
    <name type="scientific">Cryptotermes secundus</name>
    <dbReference type="NCBI Taxonomy" id="105785"/>
    <lineage>
        <taxon>Eukaryota</taxon>
        <taxon>Metazoa</taxon>
        <taxon>Ecdysozoa</taxon>
        <taxon>Arthropoda</taxon>
        <taxon>Hexapoda</taxon>
        <taxon>Insecta</taxon>
        <taxon>Pterygota</taxon>
        <taxon>Neoptera</taxon>
        <taxon>Polyneoptera</taxon>
        <taxon>Dictyoptera</taxon>
        <taxon>Blattodea</taxon>
        <taxon>Blattoidea</taxon>
        <taxon>Termitoidae</taxon>
        <taxon>Kalotermitidae</taxon>
        <taxon>Cryptotermitinae</taxon>
        <taxon>Cryptotermes</taxon>
    </lineage>
</organism>
<dbReference type="EMBL" id="NEVH01024535">
    <property type="protein sequence ID" value="PNF16895.1"/>
    <property type="molecule type" value="Genomic_DNA"/>
</dbReference>
<accession>A0A2J7PKN7</accession>
<gene>
    <name evidence="1" type="ORF">B7P43_G04724</name>
</gene>
<name>A0A2J7PKN7_9NEOP</name>
<proteinExistence type="predicted"/>
<protein>
    <submittedName>
        <fullName evidence="1">Uncharacterized protein</fullName>
    </submittedName>
</protein>
<reference evidence="1 2" key="1">
    <citation type="submission" date="2017-12" db="EMBL/GenBank/DDBJ databases">
        <title>Hemimetabolous genomes reveal molecular basis of termite eusociality.</title>
        <authorList>
            <person name="Harrison M.C."/>
            <person name="Jongepier E."/>
            <person name="Robertson H.M."/>
            <person name="Arning N."/>
            <person name="Bitard-Feildel T."/>
            <person name="Chao H."/>
            <person name="Childers C.P."/>
            <person name="Dinh H."/>
            <person name="Doddapaneni H."/>
            <person name="Dugan S."/>
            <person name="Gowin J."/>
            <person name="Greiner C."/>
            <person name="Han Y."/>
            <person name="Hu H."/>
            <person name="Hughes D.S.T."/>
            <person name="Huylmans A.-K."/>
            <person name="Kemena C."/>
            <person name="Kremer L.P.M."/>
            <person name="Lee S.L."/>
            <person name="Lopez-Ezquerra A."/>
            <person name="Mallet L."/>
            <person name="Monroy-Kuhn J.M."/>
            <person name="Moser A."/>
            <person name="Murali S.C."/>
            <person name="Muzny D.M."/>
            <person name="Otani S."/>
            <person name="Piulachs M.-D."/>
            <person name="Poelchau M."/>
            <person name="Qu J."/>
            <person name="Schaub F."/>
            <person name="Wada-Katsumata A."/>
            <person name="Worley K.C."/>
            <person name="Xie Q."/>
            <person name="Ylla G."/>
            <person name="Poulsen M."/>
            <person name="Gibbs R.A."/>
            <person name="Schal C."/>
            <person name="Richards S."/>
            <person name="Belles X."/>
            <person name="Korb J."/>
            <person name="Bornberg-Bauer E."/>
        </authorList>
    </citation>
    <scope>NUCLEOTIDE SEQUENCE [LARGE SCALE GENOMIC DNA]</scope>
    <source>
        <tissue evidence="1">Whole body</tissue>
    </source>
</reference>